<dbReference type="AlphaFoldDB" id="A0A166JF77"/>
<feature type="compositionally biased region" description="Polar residues" evidence="1">
    <location>
        <begin position="116"/>
        <end position="133"/>
    </location>
</feature>
<dbReference type="Proteomes" id="UP000076532">
    <property type="component" value="Unassembled WGS sequence"/>
</dbReference>
<evidence type="ECO:0000313" key="2">
    <source>
        <dbReference type="EMBL" id="KZP20797.1"/>
    </source>
</evidence>
<dbReference type="OrthoDB" id="3308145at2759"/>
<name>A0A166JF77_9AGAM</name>
<feature type="region of interest" description="Disordered" evidence="1">
    <location>
        <begin position="101"/>
        <end position="164"/>
    </location>
</feature>
<accession>A0A166JF77</accession>
<organism evidence="2 3">
    <name type="scientific">Athelia psychrophila</name>
    <dbReference type="NCBI Taxonomy" id="1759441"/>
    <lineage>
        <taxon>Eukaryota</taxon>
        <taxon>Fungi</taxon>
        <taxon>Dikarya</taxon>
        <taxon>Basidiomycota</taxon>
        <taxon>Agaricomycotina</taxon>
        <taxon>Agaricomycetes</taxon>
        <taxon>Agaricomycetidae</taxon>
        <taxon>Atheliales</taxon>
        <taxon>Atheliaceae</taxon>
        <taxon>Athelia</taxon>
    </lineage>
</organism>
<sequence>MPKVIQPKRTRRPANNTTFRESLGLSTLKADLHRFNLLRDFLRAQVRKHFDYTVPYQSQTAERMASFETEVTSAQPQLYASDWRRAQTRAYVESYYHNERSRVRRAGQSDDGVKGTMQTPSAGNEDSSESDGSQVDELAGDTTAHPTDEPSSLPTPPATPPLGTSAVRRFLRSCQPSLEHLLPFFMRLGIRTRSELAGVMRWPAYRRDAWLRELRREEEWAEFGLTRVQIQALSLAFVFSDEVVAICGASGE</sequence>
<evidence type="ECO:0000313" key="3">
    <source>
        <dbReference type="Proteomes" id="UP000076532"/>
    </source>
</evidence>
<dbReference type="EMBL" id="KV417552">
    <property type="protein sequence ID" value="KZP20797.1"/>
    <property type="molecule type" value="Genomic_DNA"/>
</dbReference>
<protein>
    <submittedName>
        <fullName evidence="2">Uncharacterized protein</fullName>
    </submittedName>
</protein>
<keyword evidence="3" id="KW-1185">Reference proteome</keyword>
<feature type="compositionally biased region" description="Basic and acidic residues" evidence="1">
    <location>
        <begin position="101"/>
        <end position="113"/>
    </location>
</feature>
<evidence type="ECO:0000256" key="1">
    <source>
        <dbReference type="SAM" id="MobiDB-lite"/>
    </source>
</evidence>
<proteinExistence type="predicted"/>
<gene>
    <name evidence="2" type="ORF">FIBSPDRAFT_954232</name>
</gene>
<reference evidence="2 3" key="1">
    <citation type="journal article" date="2016" name="Mol. Biol. Evol.">
        <title>Comparative Genomics of Early-Diverging Mushroom-Forming Fungi Provides Insights into the Origins of Lignocellulose Decay Capabilities.</title>
        <authorList>
            <person name="Nagy L.G."/>
            <person name="Riley R."/>
            <person name="Tritt A."/>
            <person name="Adam C."/>
            <person name="Daum C."/>
            <person name="Floudas D."/>
            <person name="Sun H."/>
            <person name="Yadav J.S."/>
            <person name="Pangilinan J."/>
            <person name="Larsson K.H."/>
            <person name="Matsuura K."/>
            <person name="Barry K."/>
            <person name="Labutti K."/>
            <person name="Kuo R."/>
            <person name="Ohm R.A."/>
            <person name="Bhattacharya S.S."/>
            <person name="Shirouzu T."/>
            <person name="Yoshinaga Y."/>
            <person name="Martin F.M."/>
            <person name="Grigoriev I.V."/>
            <person name="Hibbett D.S."/>
        </authorList>
    </citation>
    <scope>NUCLEOTIDE SEQUENCE [LARGE SCALE GENOMIC DNA]</scope>
    <source>
        <strain evidence="2 3">CBS 109695</strain>
    </source>
</reference>